<accession>A0AAU7T6Q1</accession>
<dbReference type="RefSeq" id="WP_350275161.1">
    <property type="nucleotide sequence ID" value="NZ_CP158165.1"/>
</dbReference>
<feature type="signal peptide" evidence="1">
    <location>
        <begin position="1"/>
        <end position="23"/>
    </location>
</feature>
<dbReference type="PROSITE" id="PS51257">
    <property type="entry name" value="PROKAR_LIPOPROTEIN"/>
    <property type="match status" value="1"/>
</dbReference>
<keyword evidence="1" id="KW-0732">Signal</keyword>
<name>A0AAU7T6Q1_9ACTN</name>
<protein>
    <submittedName>
        <fullName evidence="2">Uncharacterized protein</fullName>
    </submittedName>
</protein>
<evidence type="ECO:0000313" key="2">
    <source>
        <dbReference type="EMBL" id="XBV22315.1"/>
    </source>
</evidence>
<reference evidence="2" key="1">
    <citation type="submission" date="2024-06" db="EMBL/GenBank/DDBJ databases">
        <title>Kribbella sp. strain HUAS MG21 genome sequences.</title>
        <authorList>
            <person name="Mo P."/>
        </authorList>
    </citation>
    <scope>NUCLEOTIDE SEQUENCE</scope>
    <source>
        <strain evidence="2">HUAS MG21</strain>
    </source>
</reference>
<sequence length="277" mass="28842">MAVRGRALMPCVVLLVITGCSIAEGSGTPGPAPTPSIVVPRAQALKPATDCARSTEELGAESETDGVQLTLSTDPSRTSLLLKNTGSLTVVVIPDAAFSTRLTAAPYANPKDGASRAALIAVNNSGGIAGIPEIPPYVPKTQMVTLPPQWAVCALTDDANETATVRYVQDRGSSAEYFVTKALADQLLLKVSSDRSRPTLIRCARGTLGTLKANPDLPDIELYVEILGPRSACRAGYQALLDDKRAAGQLGATVVNRLGSAPRLLPNSRLLTTTAGP</sequence>
<feature type="chain" id="PRO_5043369534" evidence="1">
    <location>
        <begin position="24"/>
        <end position="277"/>
    </location>
</feature>
<proteinExistence type="predicted"/>
<gene>
    <name evidence="2" type="ORF">ABN611_27580</name>
</gene>
<evidence type="ECO:0000256" key="1">
    <source>
        <dbReference type="SAM" id="SignalP"/>
    </source>
</evidence>
<organism evidence="2">
    <name type="scientific">Kribbella sp. HUAS MG21</name>
    <dbReference type="NCBI Taxonomy" id="3160966"/>
    <lineage>
        <taxon>Bacteria</taxon>
        <taxon>Bacillati</taxon>
        <taxon>Actinomycetota</taxon>
        <taxon>Actinomycetes</taxon>
        <taxon>Propionibacteriales</taxon>
        <taxon>Kribbellaceae</taxon>
        <taxon>Kribbella</taxon>
    </lineage>
</organism>
<dbReference type="EMBL" id="CP158165">
    <property type="protein sequence ID" value="XBV22315.1"/>
    <property type="molecule type" value="Genomic_DNA"/>
</dbReference>
<dbReference type="AlphaFoldDB" id="A0AAU7T6Q1"/>